<evidence type="ECO:0000256" key="8">
    <source>
        <dbReference type="SAM" id="Phobius"/>
    </source>
</evidence>
<keyword evidence="4" id="KW-0297">G-protein coupled receptor</keyword>
<evidence type="ECO:0000256" key="3">
    <source>
        <dbReference type="ARBA" id="ARBA00022989"/>
    </source>
</evidence>
<organism evidence="10 11">
    <name type="scientific">Mya arenaria</name>
    <name type="common">Soft-shell clam</name>
    <dbReference type="NCBI Taxonomy" id="6604"/>
    <lineage>
        <taxon>Eukaryota</taxon>
        <taxon>Metazoa</taxon>
        <taxon>Spiralia</taxon>
        <taxon>Lophotrochozoa</taxon>
        <taxon>Mollusca</taxon>
        <taxon>Bivalvia</taxon>
        <taxon>Autobranchia</taxon>
        <taxon>Heteroconchia</taxon>
        <taxon>Euheterodonta</taxon>
        <taxon>Imparidentia</taxon>
        <taxon>Neoheterodontei</taxon>
        <taxon>Myida</taxon>
        <taxon>Myoidea</taxon>
        <taxon>Myidae</taxon>
        <taxon>Mya</taxon>
    </lineage>
</organism>
<accession>A0ABY7DKG3</accession>
<evidence type="ECO:0000259" key="9">
    <source>
        <dbReference type="PROSITE" id="PS50262"/>
    </source>
</evidence>
<evidence type="ECO:0000256" key="4">
    <source>
        <dbReference type="ARBA" id="ARBA00023040"/>
    </source>
</evidence>
<reference evidence="10" key="1">
    <citation type="submission" date="2022-11" db="EMBL/GenBank/DDBJ databases">
        <title>Centuries of genome instability and evolution in soft-shell clam transmissible cancer (bioRxiv).</title>
        <authorList>
            <person name="Hart S.F.M."/>
            <person name="Yonemitsu M.A."/>
            <person name="Giersch R.M."/>
            <person name="Beal B.F."/>
            <person name="Arriagada G."/>
            <person name="Davis B.W."/>
            <person name="Ostrander E.A."/>
            <person name="Goff S.P."/>
            <person name="Metzger M.J."/>
        </authorList>
    </citation>
    <scope>NUCLEOTIDE SEQUENCE</scope>
    <source>
        <strain evidence="10">MELC-2E11</strain>
        <tissue evidence="10">Siphon/mantle</tissue>
    </source>
</reference>
<keyword evidence="6" id="KW-0675">Receptor</keyword>
<dbReference type="Proteomes" id="UP001164746">
    <property type="component" value="Chromosome 3"/>
</dbReference>
<dbReference type="EMBL" id="CP111014">
    <property type="protein sequence ID" value="WAQ98206.1"/>
    <property type="molecule type" value="Genomic_DNA"/>
</dbReference>
<name>A0ABY7DKG3_MYAAR</name>
<feature type="transmembrane region" description="Helical" evidence="8">
    <location>
        <begin position="216"/>
        <end position="244"/>
    </location>
</feature>
<comment type="subcellular location">
    <subcellularLocation>
        <location evidence="1">Membrane</location>
        <topology evidence="1">Multi-pass membrane protein</topology>
    </subcellularLocation>
</comment>
<evidence type="ECO:0000313" key="10">
    <source>
        <dbReference type="EMBL" id="WAQ98206.1"/>
    </source>
</evidence>
<evidence type="ECO:0000256" key="5">
    <source>
        <dbReference type="ARBA" id="ARBA00023136"/>
    </source>
</evidence>
<feature type="transmembrane region" description="Helical" evidence="8">
    <location>
        <begin position="89"/>
        <end position="109"/>
    </location>
</feature>
<protein>
    <submittedName>
        <fullName evidence="10">TRFR-like protein</fullName>
    </submittedName>
</protein>
<dbReference type="Pfam" id="PF00001">
    <property type="entry name" value="7tm_1"/>
    <property type="match status" value="1"/>
</dbReference>
<feature type="transmembrane region" description="Helical" evidence="8">
    <location>
        <begin position="129"/>
        <end position="149"/>
    </location>
</feature>
<dbReference type="InterPro" id="IPR017452">
    <property type="entry name" value="GPCR_Rhodpsn_7TM"/>
</dbReference>
<feature type="transmembrane region" description="Helical" evidence="8">
    <location>
        <begin position="57"/>
        <end position="77"/>
    </location>
</feature>
<gene>
    <name evidence="10" type="ORF">MAR_022579</name>
</gene>
<keyword evidence="2 8" id="KW-0812">Transmembrane</keyword>
<dbReference type="CDD" id="cd14978">
    <property type="entry name" value="7tmA_FMRFamide_R-like"/>
    <property type="match status" value="1"/>
</dbReference>
<feature type="transmembrane region" description="Helical" evidence="8">
    <location>
        <begin position="273"/>
        <end position="294"/>
    </location>
</feature>
<feature type="domain" description="G-protein coupled receptors family 1 profile" evidence="9">
    <location>
        <begin position="68"/>
        <end position="336"/>
    </location>
</feature>
<dbReference type="PANTHER" id="PTHR24243:SF230">
    <property type="entry name" value="G-PROTEIN COUPLED RECEPTORS FAMILY 1 PROFILE DOMAIN-CONTAINING PROTEIN"/>
    <property type="match status" value="1"/>
</dbReference>
<feature type="transmembrane region" description="Helical" evidence="8">
    <location>
        <begin position="316"/>
        <end position="336"/>
    </location>
</feature>
<dbReference type="PANTHER" id="PTHR24243">
    <property type="entry name" value="G-PROTEIN COUPLED RECEPTOR"/>
    <property type="match status" value="1"/>
</dbReference>
<feature type="transmembrane region" description="Helical" evidence="8">
    <location>
        <begin position="170"/>
        <end position="190"/>
    </location>
</feature>
<keyword evidence="5 8" id="KW-0472">Membrane</keyword>
<keyword evidence="11" id="KW-1185">Reference proteome</keyword>
<evidence type="ECO:0000256" key="7">
    <source>
        <dbReference type="ARBA" id="ARBA00023224"/>
    </source>
</evidence>
<evidence type="ECO:0000256" key="2">
    <source>
        <dbReference type="ARBA" id="ARBA00022692"/>
    </source>
</evidence>
<proteinExistence type="predicted"/>
<keyword evidence="7" id="KW-0807">Transducer</keyword>
<dbReference type="PROSITE" id="PS50262">
    <property type="entry name" value="G_PROTEIN_RECEP_F1_2"/>
    <property type="match status" value="1"/>
</dbReference>
<dbReference type="Gene3D" id="1.20.1070.10">
    <property type="entry name" value="Rhodopsin 7-helix transmembrane proteins"/>
    <property type="match status" value="1"/>
</dbReference>
<dbReference type="SUPFAM" id="SSF81321">
    <property type="entry name" value="Family A G protein-coupled receptor-like"/>
    <property type="match status" value="1"/>
</dbReference>
<dbReference type="InterPro" id="IPR000276">
    <property type="entry name" value="GPCR_Rhodpsn"/>
</dbReference>
<dbReference type="PRINTS" id="PR00237">
    <property type="entry name" value="GPCRRHODOPSN"/>
</dbReference>
<keyword evidence="3 8" id="KW-1133">Transmembrane helix</keyword>
<evidence type="ECO:0000256" key="1">
    <source>
        <dbReference type="ARBA" id="ARBA00004141"/>
    </source>
</evidence>
<evidence type="ECO:0000256" key="6">
    <source>
        <dbReference type="ARBA" id="ARBA00023170"/>
    </source>
</evidence>
<sequence length="410" mass="47199">MHNTTDSLFSLDYSYIGDNTTTPCINITTATSDSVTNETATITYVQETVSNWLWRTVSPILLCAGLTGNALTVRVLTRLGTARQPTLTFLLFLAITDSVILLTGLPRYWISYTFDYDISHLSNAGCKFYYFFIYSSMQYSSWILVGVSVERVVKTYFPFRYKRWYTTKRVKIGLVITLIVLILVNLHFFFTNGINDFTEGECSSLTPNFKTFDDYVFVYIDFTVLSLVPFVIMLISNIFLIRILRNVQLKRSNMMHERYVRNTNRFSVRMTKMLLVCTMYFLAATAPISIFFVVDSYLRHGFEDSGNKAGVARMDLAWSTMYLFSFSNYCVNFYLYTAMNDRFSRELRAVLYCKPSGRRWSSAYSIRERSSYRKQSSSYGLELEPETMATVVSDSIHSHPIAGSSEESVI</sequence>
<evidence type="ECO:0000313" key="11">
    <source>
        <dbReference type="Proteomes" id="UP001164746"/>
    </source>
</evidence>